<feature type="domain" description="HDOD" evidence="1">
    <location>
        <begin position="17"/>
        <end position="206"/>
    </location>
</feature>
<dbReference type="InterPro" id="IPR052340">
    <property type="entry name" value="RNase_Y/CdgJ"/>
</dbReference>
<evidence type="ECO:0000259" key="1">
    <source>
        <dbReference type="PROSITE" id="PS51833"/>
    </source>
</evidence>
<dbReference type="PROSITE" id="PS51833">
    <property type="entry name" value="HDOD"/>
    <property type="match status" value="1"/>
</dbReference>
<protein>
    <submittedName>
        <fullName evidence="2">Putative signal transduction protein</fullName>
    </submittedName>
</protein>
<dbReference type="KEGG" id="gsn:YC6258_01250"/>
<organism evidence="2 3">
    <name type="scientific">Gynuella sunshinyii YC6258</name>
    <dbReference type="NCBI Taxonomy" id="1445510"/>
    <lineage>
        <taxon>Bacteria</taxon>
        <taxon>Pseudomonadati</taxon>
        <taxon>Pseudomonadota</taxon>
        <taxon>Gammaproteobacteria</taxon>
        <taxon>Oceanospirillales</taxon>
        <taxon>Saccharospirillaceae</taxon>
        <taxon>Gynuella</taxon>
    </lineage>
</organism>
<dbReference type="PANTHER" id="PTHR33525">
    <property type="match status" value="1"/>
</dbReference>
<dbReference type="Pfam" id="PF08668">
    <property type="entry name" value="HDOD"/>
    <property type="match status" value="1"/>
</dbReference>
<gene>
    <name evidence="2" type="ORF">YC6258_01250</name>
</gene>
<dbReference type="EMBL" id="CP007142">
    <property type="protein sequence ID" value="AJQ93298.1"/>
    <property type="molecule type" value="Genomic_DNA"/>
</dbReference>
<dbReference type="InterPro" id="IPR013976">
    <property type="entry name" value="HDOD"/>
</dbReference>
<dbReference type="PANTHER" id="PTHR33525:SF4">
    <property type="entry name" value="CYCLIC DI-GMP PHOSPHODIESTERASE CDGJ"/>
    <property type="match status" value="1"/>
</dbReference>
<dbReference type="RefSeq" id="WP_044616139.1">
    <property type="nucleotide sequence ID" value="NZ_CP007142.1"/>
</dbReference>
<sequence length="273" mass="30647">MDSTELAVTLHEKLHAMKPFSSAALRAMKELDSKTPSVEKVAEHIAQDVSLTVLALKIANSSFYGFYREVSNLKEVVMILGLSTLRNIIITASLMKGLAVGPNEDIRTRIWRHSLMVACICRYIAAHINEDTDQFYLNAFLHDLGHLVLNEVYPVKLAAILDHEDPASMREQLVDGLSNVEVAVMACKVWALPTDIEQHIFDVRKPRLANNRYKHSIVVAHTLATGLGYCITRHDLVSETIQHNLDALNIPAEDLEKILIDSIRDYQSIEQVI</sequence>
<dbReference type="CDD" id="cd00077">
    <property type="entry name" value="HDc"/>
    <property type="match status" value="1"/>
</dbReference>
<accession>A0A0C5VIW8</accession>
<dbReference type="STRING" id="1445510.YC6258_01250"/>
<dbReference type="InterPro" id="IPR003607">
    <property type="entry name" value="HD/PDEase_dom"/>
</dbReference>
<evidence type="ECO:0000313" key="3">
    <source>
        <dbReference type="Proteomes" id="UP000032266"/>
    </source>
</evidence>
<dbReference type="SUPFAM" id="SSF109604">
    <property type="entry name" value="HD-domain/PDEase-like"/>
    <property type="match status" value="1"/>
</dbReference>
<dbReference type="AlphaFoldDB" id="A0A0C5VIW8"/>
<dbReference type="Proteomes" id="UP000032266">
    <property type="component" value="Chromosome"/>
</dbReference>
<proteinExistence type="predicted"/>
<keyword evidence="3" id="KW-1185">Reference proteome</keyword>
<reference evidence="2 3" key="1">
    <citation type="submission" date="2014-01" db="EMBL/GenBank/DDBJ databases">
        <title>Full genme sequencing of cellulolytic bacterium Gynuella sunshinyii YC6258T gen. nov., sp. nov.</title>
        <authorList>
            <person name="Khan H."/>
            <person name="Chung E.J."/>
            <person name="Chung Y.R."/>
        </authorList>
    </citation>
    <scope>NUCLEOTIDE SEQUENCE [LARGE SCALE GENOMIC DNA]</scope>
    <source>
        <strain evidence="2 3">YC6258</strain>
    </source>
</reference>
<dbReference type="OrthoDB" id="9770715at2"/>
<dbReference type="Gene3D" id="1.10.3210.10">
    <property type="entry name" value="Hypothetical protein af1432"/>
    <property type="match status" value="1"/>
</dbReference>
<name>A0A0C5VIW8_9GAMM</name>
<evidence type="ECO:0000313" key="2">
    <source>
        <dbReference type="EMBL" id="AJQ93298.1"/>
    </source>
</evidence>
<dbReference type="HOGENOM" id="CLU_048246_4_2_6"/>